<dbReference type="PANTHER" id="PTHR12133">
    <property type="entry name" value="TRNA (ADENINE(58)-N(1))-METHYLTRANSFERASE"/>
    <property type="match status" value="1"/>
</dbReference>
<dbReference type="EMBL" id="UFAJ01000341">
    <property type="protein sequence ID" value="SSD60386.1"/>
    <property type="molecule type" value="Genomic_DNA"/>
</dbReference>
<comment type="subcellular location">
    <subcellularLocation>
        <location evidence="1">Nucleus</location>
    </subcellularLocation>
</comment>
<dbReference type="InterPro" id="IPR014816">
    <property type="entry name" value="tRNA_MeTrfase_Gcd14"/>
</dbReference>
<feature type="domain" description="tRNA (adenine(58)-N(1))-methyltransferase catalytic subunit TRM61 C-terminal" evidence="14">
    <location>
        <begin position="69"/>
        <end position="380"/>
    </location>
</feature>
<dbReference type="AlphaFoldDB" id="A0A376B6R7"/>
<dbReference type="SUPFAM" id="SSF53335">
    <property type="entry name" value="S-adenosyl-L-methionine-dependent methyltransferases"/>
    <property type="match status" value="1"/>
</dbReference>
<organism evidence="15 16">
    <name type="scientific">Saccharomycodes ludwigii</name>
    <dbReference type="NCBI Taxonomy" id="36035"/>
    <lineage>
        <taxon>Eukaryota</taxon>
        <taxon>Fungi</taxon>
        <taxon>Dikarya</taxon>
        <taxon>Ascomycota</taxon>
        <taxon>Saccharomycotina</taxon>
        <taxon>Saccharomycetes</taxon>
        <taxon>Saccharomycodales</taxon>
        <taxon>Saccharomycodaceae</taxon>
        <taxon>Saccharomycodes</taxon>
    </lineage>
</organism>
<name>A0A376B6R7_9ASCO</name>
<evidence type="ECO:0000259" key="14">
    <source>
        <dbReference type="Pfam" id="PF08704"/>
    </source>
</evidence>
<feature type="region of interest" description="Disordered" evidence="13">
    <location>
        <begin position="415"/>
        <end position="444"/>
    </location>
</feature>
<evidence type="ECO:0000256" key="5">
    <source>
        <dbReference type="ARBA" id="ARBA00022679"/>
    </source>
</evidence>
<keyword evidence="4 15" id="KW-0489">Methyltransferase</keyword>
<evidence type="ECO:0000256" key="10">
    <source>
        <dbReference type="ARBA" id="ARBA00067592"/>
    </source>
</evidence>
<keyword evidence="8" id="KW-0539">Nucleus</keyword>
<evidence type="ECO:0000256" key="11">
    <source>
        <dbReference type="ARBA" id="ARBA00077998"/>
    </source>
</evidence>
<evidence type="ECO:0000256" key="6">
    <source>
        <dbReference type="ARBA" id="ARBA00022691"/>
    </source>
</evidence>
<dbReference type="GO" id="GO:0160107">
    <property type="term" value="F:tRNA (adenine(58)-N1)-methyltransferase activity"/>
    <property type="evidence" value="ECO:0007669"/>
    <property type="project" value="UniProtKB-EC"/>
</dbReference>
<dbReference type="InterPro" id="IPR029063">
    <property type="entry name" value="SAM-dependent_MTases_sf"/>
</dbReference>
<dbReference type="Pfam" id="PF08704">
    <property type="entry name" value="GCD14"/>
    <property type="match status" value="1"/>
</dbReference>
<accession>A0A376B6R7</accession>
<proteinExistence type="predicted"/>
<sequence length="444" mass="50838">MNSPFTSYKDTIQAGDLVLIWISRDNIKPITITPNENFNTRYGIFPHNDIIGKPYGSQIATKTSNNKFGFIHILQPTPELWTLSLPHRTQIVYTFDASYILGRLDCGPTTRVLEAGTGSASLSHSFARSVGKLFTYEFHQVRYEQALQEFKEHGLIATNEKNVNNSTNSSRVVITHRDVCKNGFQINPLEDTTSLNEQSLPSLNLNADCVFLDLPAPWEAIHHLDAPGVLNNHEQVNICCFSPCIEQVDKTIEALEKYGWTDIEMVEIQGKQFESRRQMVRKLDDALERLRDLKRRKQEGAERRKRLNEKLASNGIATTSTSTSTKEIDVEKRPYTSKIEFNPFGKGFRIKEGDPNYQWKQVSKIESEIKSHTSYLTFAHKIFPEYNIRDEQLVTNLITEATNKLNTLGEKISKRGIKKQQQQRRDEKVESKKENTVAVQEQND</sequence>
<evidence type="ECO:0000256" key="12">
    <source>
        <dbReference type="SAM" id="Coils"/>
    </source>
</evidence>
<evidence type="ECO:0000256" key="4">
    <source>
        <dbReference type="ARBA" id="ARBA00022603"/>
    </source>
</evidence>
<dbReference type="GO" id="GO:0030488">
    <property type="term" value="P:tRNA methylation"/>
    <property type="evidence" value="ECO:0007669"/>
    <property type="project" value="InterPro"/>
</dbReference>
<gene>
    <name evidence="15" type="ORF">SCODWIG_02147</name>
</gene>
<keyword evidence="7" id="KW-0819">tRNA processing</keyword>
<evidence type="ECO:0000256" key="3">
    <source>
        <dbReference type="ARBA" id="ARBA00015963"/>
    </source>
</evidence>
<keyword evidence="16" id="KW-1185">Reference proteome</keyword>
<dbReference type="Pfam" id="PF14801">
    <property type="entry name" value="TrmI-like_N"/>
    <property type="match status" value="1"/>
</dbReference>
<dbReference type="PANTHER" id="PTHR12133:SF2">
    <property type="entry name" value="TRNA (ADENINE(58)-N(1))-METHYLTRANSFERASE CATALYTIC SUBUNIT TRMT61A"/>
    <property type="match status" value="1"/>
</dbReference>
<evidence type="ECO:0000256" key="13">
    <source>
        <dbReference type="SAM" id="MobiDB-lite"/>
    </source>
</evidence>
<keyword evidence="6" id="KW-0949">S-adenosyl-L-methionine</keyword>
<evidence type="ECO:0000313" key="16">
    <source>
        <dbReference type="Proteomes" id="UP000262825"/>
    </source>
</evidence>
<dbReference type="Proteomes" id="UP000262825">
    <property type="component" value="Unassembled WGS sequence"/>
</dbReference>
<keyword evidence="12" id="KW-0175">Coiled coil</keyword>
<evidence type="ECO:0000313" key="15">
    <source>
        <dbReference type="EMBL" id="SSD60386.1"/>
    </source>
</evidence>
<dbReference type="Gene3D" id="3.40.50.150">
    <property type="entry name" value="Vaccinia Virus protein VP39"/>
    <property type="match status" value="1"/>
</dbReference>
<feature type="coiled-coil region" evidence="12">
    <location>
        <begin position="276"/>
        <end position="310"/>
    </location>
</feature>
<evidence type="ECO:0000256" key="2">
    <source>
        <dbReference type="ARBA" id="ARBA00012796"/>
    </source>
</evidence>
<evidence type="ECO:0000256" key="7">
    <source>
        <dbReference type="ARBA" id="ARBA00022694"/>
    </source>
</evidence>
<dbReference type="GO" id="GO:0005634">
    <property type="term" value="C:nucleus"/>
    <property type="evidence" value="ECO:0007669"/>
    <property type="project" value="UniProtKB-SubCell"/>
</dbReference>
<evidence type="ECO:0000256" key="9">
    <source>
        <dbReference type="ARBA" id="ARBA00033309"/>
    </source>
</evidence>
<evidence type="ECO:0000256" key="8">
    <source>
        <dbReference type="ARBA" id="ARBA00023242"/>
    </source>
</evidence>
<reference evidence="16" key="1">
    <citation type="submission" date="2018-06" db="EMBL/GenBank/DDBJ databases">
        <authorList>
            <person name="Guldener U."/>
        </authorList>
    </citation>
    <scope>NUCLEOTIDE SEQUENCE [LARGE SCALE GENOMIC DNA]</scope>
    <source>
        <strain evidence="16">UTAD17</strain>
    </source>
</reference>
<keyword evidence="5 15" id="KW-0808">Transferase</keyword>
<dbReference type="VEuPathDB" id="FungiDB:SCODWIG_02147"/>
<dbReference type="PROSITE" id="PS51620">
    <property type="entry name" value="SAM_TRM61"/>
    <property type="match status" value="1"/>
</dbReference>
<dbReference type="InterPro" id="IPR049470">
    <property type="entry name" value="TRM61_C"/>
</dbReference>
<protein>
    <recommendedName>
        <fullName evidence="3">tRNA (adenine(58)-N(1))-methyltransferase catalytic subunit TRM61</fullName>
        <ecNumber evidence="2">2.1.1.220</ecNumber>
    </recommendedName>
    <alternativeName>
        <fullName evidence="10">tRNA (adenine(58)-N(1))-methyltransferase catalytic subunit trm61</fullName>
    </alternativeName>
    <alternativeName>
        <fullName evidence="9 11">tRNA(m1A58)-methyltransferase subunit TRM61</fullName>
    </alternativeName>
</protein>
<evidence type="ECO:0000256" key="1">
    <source>
        <dbReference type="ARBA" id="ARBA00004123"/>
    </source>
</evidence>
<dbReference type="FunFam" id="3.10.330.20:FF:000002">
    <property type="entry name" value="tRNA (adenine(58)-N(1))-methyltransferase catalytic subunit TRMT61A"/>
    <property type="match status" value="1"/>
</dbReference>
<dbReference type="Gene3D" id="3.10.330.20">
    <property type="match status" value="1"/>
</dbReference>
<dbReference type="EC" id="2.1.1.220" evidence="2"/>
<dbReference type="GO" id="GO:0031515">
    <property type="term" value="C:tRNA (m1A) methyltransferase complex"/>
    <property type="evidence" value="ECO:0007669"/>
    <property type="project" value="InterPro"/>
</dbReference>
<feature type="compositionally biased region" description="Basic and acidic residues" evidence="13">
    <location>
        <begin position="423"/>
        <end position="435"/>
    </location>
</feature>